<comment type="caution">
    <text evidence="3">The sequence shown here is derived from an EMBL/GenBank/DDBJ whole genome shotgun (WGS) entry which is preliminary data.</text>
</comment>
<evidence type="ECO:0000256" key="2">
    <source>
        <dbReference type="SAM" id="MobiDB-lite"/>
    </source>
</evidence>
<protein>
    <recommendedName>
        <fullName evidence="5">WD40-repeat-containing domain protein</fullName>
    </recommendedName>
</protein>
<dbReference type="EMBL" id="BRYB01003419">
    <property type="protein sequence ID" value="GMI36298.1"/>
    <property type="molecule type" value="Genomic_DNA"/>
</dbReference>
<evidence type="ECO:0008006" key="5">
    <source>
        <dbReference type="Google" id="ProtNLM"/>
    </source>
</evidence>
<feature type="compositionally biased region" description="Low complexity" evidence="2">
    <location>
        <begin position="220"/>
        <end position="232"/>
    </location>
</feature>
<feature type="non-terminal residue" evidence="3">
    <location>
        <position position="1"/>
    </location>
</feature>
<proteinExistence type="predicted"/>
<dbReference type="PANTHER" id="PTHR16266">
    <property type="entry name" value="WD REPEAT DOMAIN 9"/>
    <property type="match status" value="1"/>
</dbReference>
<dbReference type="Pfam" id="PF00400">
    <property type="entry name" value="WD40"/>
    <property type="match status" value="3"/>
</dbReference>
<feature type="region of interest" description="Disordered" evidence="2">
    <location>
        <begin position="99"/>
        <end position="177"/>
    </location>
</feature>
<sequence length="440" mass="45758">SPPSHRAPLLLRTHRAHSDVVSDLAVSPDGSLFASASLDSDVRVWSLPTGRPVAVLRGHRAGSALYLGFDGLCPFRLVTGDAEGVVRVWDVRGAAVKRGGCKGRPEYAEPPSKEEEGPAGDAGSEPGDDDEEEEEEGESQETVELPPLPAAGGAEEGGAPGIGEAQEEPGAFKPGTALDDGVILLGAVHTIDSSPVSHSTRHSSLHPSASPLSPRNPGPAASASASTTSSSSLNAVNSISFHPTRSEICVGFDDSLARVYSFPGDANVEAVDGTAPPPPPPGSPPKSSPRRRSSRFAASSSAAAAAAAAAPSPSWDSKSFKLLRSLSGHMSQIVFVGYSHLGSRIATTAQFDGAARVWTERSSKPSLVLKLAPSKSPPPSAPDDPGRWSGRYGGRGSRSRPKREYHACDACKWTCDDRRIVTSQTASEEDGKGAVESREQ</sequence>
<dbReference type="InterPro" id="IPR052060">
    <property type="entry name" value="Bromo_WD_repeat"/>
</dbReference>
<feature type="compositionally biased region" description="Basic and acidic residues" evidence="2">
    <location>
        <begin position="103"/>
        <end position="116"/>
    </location>
</feature>
<feature type="compositionally biased region" description="Pro residues" evidence="2">
    <location>
        <begin position="275"/>
        <end position="287"/>
    </location>
</feature>
<feature type="compositionally biased region" description="Low complexity" evidence="2">
    <location>
        <begin position="365"/>
        <end position="374"/>
    </location>
</feature>
<feature type="repeat" description="WD" evidence="1">
    <location>
        <begin position="14"/>
        <end position="55"/>
    </location>
</feature>
<dbReference type="PROSITE" id="PS50082">
    <property type="entry name" value="WD_REPEATS_2"/>
    <property type="match status" value="1"/>
</dbReference>
<feature type="non-terminal residue" evidence="3">
    <location>
        <position position="440"/>
    </location>
</feature>
<dbReference type="PANTHER" id="PTHR16266:SF17">
    <property type="entry name" value="BRWD3"/>
    <property type="match status" value="1"/>
</dbReference>
<dbReference type="InterPro" id="IPR001680">
    <property type="entry name" value="WD40_rpt"/>
</dbReference>
<gene>
    <name evidence="3" type="ORF">TeGR_g12223</name>
</gene>
<organism evidence="3 4">
    <name type="scientific">Tetraparma gracilis</name>
    <dbReference type="NCBI Taxonomy" id="2962635"/>
    <lineage>
        <taxon>Eukaryota</taxon>
        <taxon>Sar</taxon>
        <taxon>Stramenopiles</taxon>
        <taxon>Ochrophyta</taxon>
        <taxon>Bolidophyceae</taxon>
        <taxon>Parmales</taxon>
        <taxon>Triparmaceae</taxon>
        <taxon>Tetraparma</taxon>
    </lineage>
</organism>
<dbReference type="SMART" id="SM00320">
    <property type="entry name" value="WD40"/>
    <property type="match status" value="4"/>
</dbReference>
<keyword evidence="4" id="KW-1185">Reference proteome</keyword>
<feature type="region of interest" description="Disordered" evidence="2">
    <location>
        <begin position="193"/>
        <end position="232"/>
    </location>
</feature>
<name>A0ABQ6MZB0_9STRA</name>
<feature type="compositionally biased region" description="Acidic residues" evidence="2">
    <location>
        <begin position="126"/>
        <end position="141"/>
    </location>
</feature>
<evidence type="ECO:0000256" key="1">
    <source>
        <dbReference type="PROSITE-ProRule" id="PRU00221"/>
    </source>
</evidence>
<evidence type="ECO:0000313" key="4">
    <source>
        <dbReference type="Proteomes" id="UP001165060"/>
    </source>
</evidence>
<feature type="region of interest" description="Disordered" evidence="2">
    <location>
        <begin position="268"/>
        <end position="300"/>
    </location>
</feature>
<feature type="region of interest" description="Disordered" evidence="2">
    <location>
        <begin position="365"/>
        <end position="405"/>
    </location>
</feature>
<dbReference type="InterPro" id="IPR015943">
    <property type="entry name" value="WD40/YVTN_repeat-like_dom_sf"/>
</dbReference>
<dbReference type="PROSITE" id="PS50294">
    <property type="entry name" value="WD_REPEATS_REGION"/>
    <property type="match status" value="1"/>
</dbReference>
<dbReference type="Gene3D" id="2.130.10.10">
    <property type="entry name" value="YVTN repeat-like/Quinoprotein amine dehydrogenase"/>
    <property type="match status" value="2"/>
</dbReference>
<reference evidence="3 4" key="1">
    <citation type="journal article" date="2023" name="Commun. Biol.">
        <title>Genome analysis of Parmales, the sister group of diatoms, reveals the evolutionary specialization of diatoms from phago-mixotrophs to photoautotrophs.</title>
        <authorList>
            <person name="Ban H."/>
            <person name="Sato S."/>
            <person name="Yoshikawa S."/>
            <person name="Yamada K."/>
            <person name="Nakamura Y."/>
            <person name="Ichinomiya M."/>
            <person name="Sato N."/>
            <person name="Blanc-Mathieu R."/>
            <person name="Endo H."/>
            <person name="Kuwata A."/>
            <person name="Ogata H."/>
        </authorList>
    </citation>
    <scope>NUCLEOTIDE SEQUENCE [LARGE SCALE GENOMIC DNA]</scope>
</reference>
<keyword evidence="1" id="KW-0853">WD repeat</keyword>
<dbReference type="Proteomes" id="UP001165060">
    <property type="component" value="Unassembled WGS sequence"/>
</dbReference>
<dbReference type="SUPFAM" id="SSF50978">
    <property type="entry name" value="WD40 repeat-like"/>
    <property type="match status" value="1"/>
</dbReference>
<evidence type="ECO:0000313" key="3">
    <source>
        <dbReference type="EMBL" id="GMI36298.1"/>
    </source>
</evidence>
<feature type="compositionally biased region" description="Low complexity" evidence="2">
    <location>
        <begin position="162"/>
        <end position="171"/>
    </location>
</feature>
<accession>A0ABQ6MZB0</accession>
<dbReference type="InterPro" id="IPR036322">
    <property type="entry name" value="WD40_repeat_dom_sf"/>
</dbReference>